<dbReference type="GO" id="GO:0004519">
    <property type="term" value="F:endonuclease activity"/>
    <property type="evidence" value="ECO:0007669"/>
    <property type="project" value="UniProtKB-KW"/>
</dbReference>
<feature type="domain" description="Endonuclease/exonuclease/phosphatase" evidence="2">
    <location>
        <begin position="62"/>
        <end position="266"/>
    </location>
</feature>
<name>M1PQQ8_9ZZZZ</name>
<dbReference type="GO" id="GO:0016020">
    <property type="term" value="C:membrane"/>
    <property type="evidence" value="ECO:0007669"/>
    <property type="project" value="GOC"/>
</dbReference>
<dbReference type="InterPro" id="IPR036691">
    <property type="entry name" value="Endo/exonu/phosph_ase_sf"/>
</dbReference>
<keyword evidence="3" id="KW-0540">Nuclease</keyword>
<keyword evidence="3" id="KW-0255">Endonuclease</keyword>
<protein>
    <submittedName>
        <fullName evidence="3">Endonuclease/exonuclease/phosphatase</fullName>
        <ecNumber evidence="3">3.1.4.12</ecNumber>
    </submittedName>
</protein>
<dbReference type="EMBL" id="JX684094">
    <property type="protein sequence ID" value="AGF93505.1"/>
    <property type="molecule type" value="Genomic_DNA"/>
</dbReference>
<dbReference type="Gene3D" id="3.60.10.10">
    <property type="entry name" value="Endonuclease/exonuclease/phosphatase"/>
    <property type="match status" value="1"/>
</dbReference>
<dbReference type="AlphaFoldDB" id="M1PQQ8"/>
<evidence type="ECO:0000313" key="3">
    <source>
        <dbReference type="EMBL" id="AGF93505.1"/>
    </source>
</evidence>
<gene>
    <name evidence="3" type="ORF">FLSS-28_0023</name>
</gene>
<reference evidence="3" key="1">
    <citation type="journal article" date="2013" name="Syst. Appl. Microbiol.">
        <title>New insights into the archaeal diversity of a hypersaline microbial mat obtained by a metagenomic approach.</title>
        <authorList>
            <person name="Lopez-Lopez A."/>
            <person name="Richter M."/>
            <person name="Pena A."/>
            <person name="Tamames J."/>
            <person name="Rossello-Mora R."/>
        </authorList>
    </citation>
    <scope>NUCLEOTIDE SEQUENCE</scope>
</reference>
<dbReference type="GO" id="GO:0004767">
    <property type="term" value="F:sphingomyelin phosphodiesterase activity"/>
    <property type="evidence" value="ECO:0007669"/>
    <property type="project" value="UniProtKB-EC"/>
</dbReference>
<evidence type="ECO:0000259" key="2">
    <source>
        <dbReference type="Pfam" id="PF03372"/>
    </source>
</evidence>
<keyword evidence="3" id="KW-0378">Hydrolase</keyword>
<dbReference type="PANTHER" id="PTHR14859:SF1">
    <property type="entry name" value="PGAP2-INTERACTING PROTEIN"/>
    <property type="match status" value="1"/>
</dbReference>
<dbReference type="PANTHER" id="PTHR14859">
    <property type="entry name" value="CALCOFLUOR WHITE HYPERSENSITIVE PROTEIN PRECURSOR"/>
    <property type="match status" value="1"/>
</dbReference>
<dbReference type="GO" id="GO:0004527">
    <property type="term" value="F:exonuclease activity"/>
    <property type="evidence" value="ECO:0007669"/>
    <property type="project" value="UniProtKB-KW"/>
</dbReference>
<dbReference type="SUPFAM" id="SSF56219">
    <property type="entry name" value="DNase I-like"/>
    <property type="match status" value="1"/>
</dbReference>
<dbReference type="EC" id="3.1.4.12" evidence="3"/>
<keyword evidence="3" id="KW-0269">Exonuclease</keyword>
<evidence type="ECO:0000256" key="1">
    <source>
        <dbReference type="SAM" id="Phobius"/>
    </source>
</evidence>
<dbReference type="GO" id="GO:0006506">
    <property type="term" value="P:GPI anchor biosynthetic process"/>
    <property type="evidence" value="ECO:0007669"/>
    <property type="project" value="TreeGrafter"/>
</dbReference>
<keyword evidence="1" id="KW-1133">Transmembrane helix</keyword>
<dbReference type="InterPro" id="IPR005135">
    <property type="entry name" value="Endo/exonuclease/phosphatase"/>
</dbReference>
<organism evidence="3">
    <name type="scientific">uncultured organism</name>
    <dbReference type="NCBI Taxonomy" id="155900"/>
    <lineage>
        <taxon>unclassified sequences</taxon>
        <taxon>environmental samples</taxon>
    </lineage>
</organism>
<dbReference type="InterPro" id="IPR051916">
    <property type="entry name" value="GPI-anchor_lipid_remodeler"/>
</dbReference>
<proteinExistence type="predicted"/>
<keyword evidence="1" id="KW-0812">Transmembrane</keyword>
<feature type="transmembrane region" description="Helical" evidence="1">
    <location>
        <begin position="12"/>
        <end position="35"/>
    </location>
</feature>
<accession>M1PQQ8</accession>
<keyword evidence="1" id="KW-0472">Membrane</keyword>
<dbReference type="Pfam" id="PF03372">
    <property type="entry name" value="Exo_endo_phos"/>
    <property type="match status" value="1"/>
</dbReference>
<sequence>MKGVPAMKGSKILKCVLPVIILLIIFYIAGINYYWRDKAVISRIKSINGSIRTVTDSDLTIMTYNIHHGVGHDGKLNMSRIQAIIEQSGARIIGLNEVDNKMFRSRFQNQAKILADNLGMSYVFAPAMRSIVGSYGNAIITSFKINEVRNHPLPVKIGFEPRGMLEAEVILPGGRVLHVFSTHLSHEEKERARQMEWINNYIRKLDSPFVLMGDFNGERGVCEEMDLFLETDMTFPAGDPGRRLDVFLSNCNITESYTLHSGGSDHLPFVIKLNWSGGKLCFGGNSEDEI</sequence>